<reference evidence="8" key="1">
    <citation type="submission" date="2020-06" db="EMBL/GenBank/DDBJ databases">
        <authorList>
            <consortium name="Plant Systems Biology data submission"/>
        </authorList>
    </citation>
    <scope>NUCLEOTIDE SEQUENCE</scope>
    <source>
        <strain evidence="8">D6</strain>
    </source>
</reference>
<evidence type="ECO:0000256" key="7">
    <source>
        <dbReference type="RuleBase" id="RU365085"/>
    </source>
</evidence>
<dbReference type="AlphaFoldDB" id="A0A9N8DGW9"/>
<protein>
    <recommendedName>
        <fullName evidence="7">Dolichol-phosphate mannosyltransferase subunit 3</fullName>
    </recommendedName>
</protein>
<accession>A0A9N8DGW9</accession>
<dbReference type="Proteomes" id="UP001153069">
    <property type="component" value="Unassembled WGS sequence"/>
</dbReference>
<comment type="pathway">
    <text evidence="7">Protein modification; protein glycosylation.</text>
</comment>
<dbReference type="EMBL" id="CAICTM010000119">
    <property type="protein sequence ID" value="CAB9501861.1"/>
    <property type="molecule type" value="Genomic_DNA"/>
</dbReference>
<keyword evidence="5 7" id="KW-1133">Transmembrane helix</keyword>
<dbReference type="GO" id="GO:0005789">
    <property type="term" value="C:endoplasmic reticulum membrane"/>
    <property type="evidence" value="ECO:0007669"/>
    <property type="project" value="UniProtKB-SubCell"/>
</dbReference>
<dbReference type="InterPro" id="IPR013174">
    <property type="entry name" value="DPM3"/>
</dbReference>
<keyword evidence="4 7" id="KW-0256">Endoplasmic reticulum</keyword>
<dbReference type="Pfam" id="PF08285">
    <property type="entry name" value="DPM3"/>
    <property type="match status" value="1"/>
</dbReference>
<keyword evidence="6 7" id="KW-0472">Membrane</keyword>
<comment type="subcellular location">
    <subcellularLocation>
        <location evidence="1 7">Endoplasmic reticulum membrane</location>
        <topology evidence="1 7">Multi-pass membrane protein</topology>
    </subcellularLocation>
</comment>
<keyword evidence="9" id="KW-1185">Reference proteome</keyword>
<name>A0A9N8DGW9_9STRA</name>
<evidence type="ECO:0000313" key="8">
    <source>
        <dbReference type="EMBL" id="CAB9501861.1"/>
    </source>
</evidence>
<evidence type="ECO:0000313" key="9">
    <source>
        <dbReference type="Proteomes" id="UP001153069"/>
    </source>
</evidence>
<proteinExistence type="inferred from homology"/>
<evidence type="ECO:0000256" key="3">
    <source>
        <dbReference type="ARBA" id="ARBA00022692"/>
    </source>
</evidence>
<gene>
    <name evidence="8" type="ORF">SEMRO_120_G058550.1</name>
</gene>
<keyword evidence="3 7" id="KW-0812">Transmembrane</keyword>
<dbReference type="GO" id="GO:0006506">
    <property type="term" value="P:GPI anchor biosynthetic process"/>
    <property type="evidence" value="ECO:0007669"/>
    <property type="project" value="TreeGrafter"/>
</dbReference>
<dbReference type="GO" id="GO:0033185">
    <property type="term" value="C:dolichol-phosphate-mannose synthase complex"/>
    <property type="evidence" value="ECO:0007669"/>
    <property type="project" value="TreeGrafter"/>
</dbReference>
<keyword evidence="8" id="KW-0808">Transferase</keyword>
<comment type="caution">
    <text evidence="8">The sequence shown here is derived from an EMBL/GenBank/DDBJ whole genome shotgun (WGS) entry which is preliminary data.</text>
</comment>
<sequence>MMGLLRYQVFLVYGVVFLAAWQGAKMNQSEAPSDASRIVVDFAPIWAVLLLGVYAAATIIYNVMTFNDCPEAAAELDRQVKEAKAEMRKRKVIVD</sequence>
<dbReference type="OrthoDB" id="2014333at2759"/>
<feature type="transmembrane region" description="Helical" evidence="7">
    <location>
        <begin position="7"/>
        <end position="24"/>
    </location>
</feature>
<comment type="function">
    <text evidence="7">Stabilizer subunit of the dolichol-phosphate mannose (DPM) synthase complex; tethers catalytic subunit to the ER.</text>
</comment>
<evidence type="ECO:0000256" key="1">
    <source>
        <dbReference type="ARBA" id="ARBA00004477"/>
    </source>
</evidence>
<dbReference type="GO" id="GO:0016757">
    <property type="term" value="F:glycosyltransferase activity"/>
    <property type="evidence" value="ECO:0007669"/>
    <property type="project" value="UniProtKB-KW"/>
</dbReference>
<dbReference type="PANTHER" id="PTHR16433">
    <property type="entry name" value="DOLICHOL-PHOSPHATE MANNOSYLTRANSFERASE SUBUNIT 3"/>
    <property type="match status" value="1"/>
</dbReference>
<comment type="subunit">
    <text evidence="7">Component of the dolichol-phosphate mannose (DPM) synthase complex.</text>
</comment>
<evidence type="ECO:0000256" key="2">
    <source>
        <dbReference type="ARBA" id="ARBA00010430"/>
    </source>
</evidence>
<dbReference type="PANTHER" id="PTHR16433:SF0">
    <property type="entry name" value="DOLICHOL-PHOSPHATE MANNOSYLTRANSFERASE SUBUNIT 3"/>
    <property type="match status" value="1"/>
</dbReference>
<organism evidence="8 9">
    <name type="scientific">Seminavis robusta</name>
    <dbReference type="NCBI Taxonomy" id="568900"/>
    <lineage>
        <taxon>Eukaryota</taxon>
        <taxon>Sar</taxon>
        <taxon>Stramenopiles</taxon>
        <taxon>Ochrophyta</taxon>
        <taxon>Bacillariophyta</taxon>
        <taxon>Bacillariophyceae</taxon>
        <taxon>Bacillariophycidae</taxon>
        <taxon>Naviculales</taxon>
        <taxon>Naviculaceae</taxon>
        <taxon>Seminavis</taxon>
    </lineage>
</organism>
<comment type="similarity">
    <text evidence="2 7">Belongs to the DPM3 family.</text>
</comment>
<feature type="transmembrane region" description="Helical" evidence="7">
    <location>
        <begin position="44"/>
        <end position="64"/>
    </location>
</feature>
<evidence type="ECO:0000256" key="4">
    <source>
        <dbReference type="ARBA" id="ARBA00022824"/>
    </source>
</evidence>
<evidence type="ECO:0000256" key="5">
    <source>
        <dbReference type="ARBA" id="ARBA00022989"/>
    </source>
</evidence>
<keyword evidence="8" id="KW-0328">Glycosyltransferase</keyword>
<evidence type="ECO:0000256" key="6">
    <source>
        <dbReference type="ARBA" id="ARBA00023136"/>
    </source>
</evidence>